<organism evidence="2 3">
    <name type="scientific">Hypothenemus hampei</name>
    <name type="common">Coffee berry borer</name>
    <dbReference type="NCBI Taxonomy" id="57062"/>
    <lineage>
        <taxon>Eukaryota</taxon>
        <taxon>Metazoa</taxon>
        <taxon>Ecdysozoa</taxon>
        <taxon>Arthropoda</taxon>
        <taxon>Hexapoda</taxon>
        <taxon>Insecta</taxon>
        <taxon>Pterygota</taxon>
        <taxon>Neoptera</taxon>
        <taxon>Endopterygota</taxon>
        <taxon>Coleoptera</taxon>
        <taxon>Polyphaga</taxon>
        <taxon>Cucujiformia</taxon>
        <taxon>Curculionidae</taxon>
        <taxon>Scolytinae</taxon>
        <taxon>Hypothenemus</taxon>
    </lineage>
</organism>
<feature type="transmembrane region" description="Helical" evidence="1">
    <location>
        <begin position="20"/>
        <end position="38"/>
    </location>
</feature>
<keyword evidence="1" id="KW-0812">Transmembrane</keyword>
<keyword evidence="1" id="KW-0472">Membrane</keyword>
<feature type="transmembrane region" description="Helical" evidence="1">
    <location>
        <begin position="169"/>
        <end position="189"/>
    </location>
</feature>
<dbReference type="Proteomes" id="UP001566132">
    <property type="component" value="Unassembled WGS sequence"/>
</dbReference>
<feature type="transmembrane region" description="Helical" evidence="1">
    <location>
        <begin position="209"/>
        <end position="226"/>
    </location>
</feature>
<dbReference type="InterPro" id="IPR026620">
    <property type="entry name" value="TMEM177"/>
</dbReference>
<dbReference type="PANTHER" id="PTHR21824:SF4">
    <property type="entry name" value="TRANSMEMBRANE PROTEIN 177"/>
    <property type="match status" value="1"/>
</dbReference>
<reference evidence="2 3" key="1">
    <citation type="submission" date="2024-05" db="EMBL/GenBank/DDBJ databases">
        <title>Genetic variation in Jamaican populations of the coffee berry borer (Hypothenemus hampei).</title>
        <authorList>
            <person name="Errbii M."/>
            <person name="Myrie A."/>
        </authorList>
    </citation>
    <scope>NUCLEOTIDE SEQUENCE [LARGE SCALE GENOMIC DNA]</scope>
    <source>
        <strain evidence="2">JA-Hopewell-2020-01-JO</strain>
        <tissue evidence="2">Whole body</tissue>
    </source>
</reference>
<proteinExistence type="predicted"/>
<protein>
    <recommendedName>
        <fullName evidence="4">Transmembrane protein 177</fullName>
    </recommendedName>
</protein>
<evidence type="ECO:0008006" key="4">
    <source>
        <dbReference type="Google" id="ProtNLM"/>
    </source>
</evidence>
<name>A0ABD1FIU1_HYPHA</name>
<sequence>MANLAGRQVSWWLTEKGKRFSFLATGTVLSATLLAQTLPHTILIEKYKEIICRYNKGFPVPVPDKLAKRFEKTLDLLKIENIYRPLFKPFMAHGFDVISAGTMGRFGIHIGIPANFEYSNEHEVDKSKIRVNNTSVIWETEEGERLLHALVVPESGQIYALAREIKLRYSYKTMIDTFHLIAWMLFTYMGSTTVNQKFNLYSKPKAVRVIGYSLIGLFCGANYIMCKDITQNLYEEKIDKELKQLDPIFAEGGKQFYTQILERNKALRVLMGKEGESTYTVLGNENFLFRNKHSPLVQRKEFFEQESATNQEQAKI</sequence>
<keyword evidence="1" id="KW-1133">Transmembrane helix</keyword>
<evidence type="ECO:0000256" key="1">
    <source>
        <dbReference type="SAM" id="Phobius"/>
    </source>
</evidence>
<dbReference type="EMBL" id="JBDJPC010000001">
    <property type="protein sequence ID" value="KAL1517968.1"/>
    <property type="molecule type" value="Genomic_DNA"/>
</dbReference>
<evidence type="ECO:0000313" key="2">
    <source>
        <dbReference type="EMBL" id="KAL1517968.1"/>
    </source>
</evidence>
<keyword evidence="3" id="KW-1185">Reference proteome</keyword>
<dbReference type="AlphaFoldDB" id="A0ABD1FIU1"/>
<accession>A0ABD1FIU1</accession>
<comment type="caution">
    <text evidence="2">The sequence shown here is derived from an EMBL/GenBank/DDBJ whole genome shotgun (WGS) entry which is preliminary data.</text>
</comment>
<gene>
    <name evidence="2" type="ORF">ABEB36_001662</name>
</gene>
<evidence type="ECO:0000313" key="3">
    <source>
        <dbReference type="Proteomes" id="UP001566132"/>
    </source>
</evidence>
<dbReference type="PANTHER" id="PTHR21824">
    <property type="entry name" value="TRANSMEMBRANE PROTEIN 177"/>
    <property type="match status" value="1"/>
</dbReference>